<reference evidence="2" key="1">
    <citation type="submission" date="2025-08" db="UniProtKB">
        <authorList>
            <consortium name="Ensembl"/>
        </authorList>
    </citation>
    <scope>IDENTIFICATION</scope>
</reference>
<dbReference type="Ensembl" id="ENSCCRT00000203991.1">
    <property type="protein sequence ID" value="ENSCCRP00000164866.1"/>
    <property type="gene ID" value="ENSCCRG00000073908.1"/>
</dbReference>
<evidence type="ECO:0000313" key="3">
    <source>
        <dbReference type="Proteomes" id="UP001108240"/>
    </source>
</evidence>
<dbReference type="Proteomes" id="UP001108240">
    <property type="component" value="Unplaced"/>
</dbReference>
<keyword evidence="1" id="KW-0812">Transmembrane</keyword>
<proteinExistence type="predicted"/>
<reference evidence="2" key="2">
    <citation type="submission" date="2025-09" db="UniProtKB">
        <authorList>
            <consortium name="Ensembl"/>
        </authorList>
    </citation>
    <scope>IDENTIFICATION</scope>
</reference>
<dbReference type="AlphaFoldDB" id="A0A9J8CFL1"/>
<name>A0A9J8CFL1_CYPCA</name>
<sequence length="79" mass="9304">MHVQNLIIYSNTNRKWSSTLTLHTYNVVILLFILFCIYLYTKVELYVILSGLLVTVFTSFLIIYIFLNIYLFVNNTLSS</sequence>
<feature type="transmembrane region" description="Helical" evidence="1">
    <location>
        <begin position="46"/>
        <end position="73"/>
    </location>
</feature>
<keyword evidence="1" id="KW-0472">Membrane</keyword>
<evidence type="ECO:0000313" key="2">
    <source>
        <dbReference type="Ensembl" id="ENSCCRP00000164866.1"/>
    </source>
</evidence>
<organism evidence="2 3">
    <name type="scientific">Cyprinus carpio carpio</name>
    <dbReference type="NCBI Taxonomy" id="630221"/>
    <lineage>
        <taxon>Eukaryota</taxon>
        <taxon>Metazoa</taxon>
        <taxon>Chordata</taxon>
        <taxon>Craniata</taxon>
        <taxon>Vertebrata</taxon>
        <taxon>Euteleostomi</taxon>
        <taxon>Actinopterygii</taxon>
        <taxon>Neopterygii</taxon>
        <taxon>Teleostei</taxon>
        <taxon>Ostariophysi</taxon>
        <taxon>Cypriniformes</taxon>
        <taxon>Cyprinidae</taxon>
        <taxon>Cyprininae</taxon>
        <taxon>Cyprinus</taxon>
    </lineage>
</organism>
<accession>A0A9J8CFL1</accession>
<keyword evidence="1" id="KW-1133">Transmembrane helix</keyword>
<protein>
    <submittedName>
        <fullName evidence="2">Uncharacterized protein</fullName>
    </submittedName>
</protein>
<evidence type="ECO:0000256" key="1">
    <source>
        <dbReference type="SAM" id="Phobius"/>
    </source>
</evidence>
<keyword evidence="3" id="KW-1185">Reference proteome</keyword>
<feature type="transmembrane region" description="Helical" evidence="1">
    <location>
        <begin position="20"/>
        <end position="40"/>
    </location>
</feature>